<gene>
    <name evidence="1" type="ORF">BofuT4_P076270.1</name>
</gene>
<dbReference type="HOGENOM" id="CLU_2757466_0_0_1"/>
<evidence type="ECO:0000313" key="2">
    <source>
        <dbReference type="Proteomes" id="UP000008177"/>
    </source>
</evidence>
<organism evidence="1 2">
    <name type="scientific">Botryotinia fuckeliana (strain T4)</name>
    <name type="common">Noble rot fungus</name>
    <name type="synonym">Botrytis cinerea</name>
    <dbReference type="NCBI Taxonomy" id="999810"/>
    <lineage>
        <taxon>Eukaryota</taxon>
        <taxon>Fungi</taxon>
        <taxon>Dikarya</taxon>
        <taxon>Ascomycota</taxon>
        <taxon>Pezizomycotina</taxon>
        <taxon>Leotiomycetes</taxon>
        <taxon>Helotiales</taxon>
        <taxon>Sclerotiniaceae</taxon>
        <taxon>Botrytis</taxon>
    </lineage>
</organism>
<dbReference type="Proteomes" id="UP000008177">
    <property type="component" value="Unplaced contigs"/>
</dbReference>
<proteinExistence type="predicted"/>
<reference evidence="2" key="1">
    <citation type="journal article" date="2011" name="PLoS Genet.">
        <title>Genomic analysis of the necrotrophic fungal pathogens Sclerotinia sclerotiorum and Botrytis cinerea.</title>
        <authorList>
            <person name="Amselem J."/>
            <person name="Cuomo C.A."/>
            <person name="van Kan J.A."/>
            <person name="Viaud M."/>
            <person name="Benito E.P."/>
            <person name="Couloux A."/>
            <person name="Coutinho P.M."/>
            <person name="de Vries R.P."/>
            <person name="Dyer P.S."/>
            <person name="Fillinger S."/>
            <person name="Fournier E."/>
            <person name="Gout L."/>
            <person name="Hahn M."/>
            <person name="Kohn L."/>
            <person name="Lapalu N."/>
            <person name="Plummer K.M."/>
            <person name="Pradier J.M."/>
            <person name="Quevillon E."/>
            <person name="Sharon A."/>
            <person name="Simon A."/>
            <person name="ten Have A."/>
            <person name="Tudzynski B."/>
            <person name="Tudzynski P."/>
            <person name="Wincker P."/>
            <person name="Andrew M."/>
            <person name="Anthouard V."/>
            <person name="Beever R.E."/>
            <person name="Beffa R."/>
            <person name="Benoit I."/>
            <person name="Bouzid O."/>
            <person name="Brault B."/>
            <person name="Chen Z."/>
            <person name="Choquer M."/>
            <person name="Collemare J."/>
            <person name="Cotton P."/>
            <person name="Danchin E.G."/>
            <person name="Da Silva C."/>
            <person name="Gautier A."/>
            <person name="Giraud C."/>
            <person name="Giraud T."/>
            <person name="Gonzalez C."/>
            <person name="Grossetete S."/>
            <person name="Guldener U."/>
            <person name="Henrissat B."/>
            <person name="Howlett B.J."/>
            <person name="Kodira C."/>
            <person name="Kretschmer M."/>
            <person name="Lappartient A."/>
            <person name="Leroch M."/>
            <person name="Levis C."/>
            <person name="Mauceli E."/>
            <person name="Neuveglise C."/>
            <person name="Oeser B."/>
            <person name="Pearson M."/>
            <person name="Poulain J."/>
            <person name="Poussereau N."/>
            <person name="Quesneville H."/>
            <person name="Rascle C."/>
            <person name="Schumacher J."/>
            <person name="Segurens B."/>
            <person name="Sexton A."/>
            <person name="Silva E."/>
            <person name="Sirven C."/>
            <person name="Soanes D.M."/>
            <person name="Talbot N.J."/>
            <person name="Templeton M."/>
            <person name="Yandava C."/>
            <person name="Yarden O."/>
            <person name="Zeng Q."/>
            <person name="Rollins J.A."/>
            <person name="Lebrun M.H."/>
            <person name="Dickman M."/>
        </authorList>
    </citation>
    <scope>NUCLEOTIDE SEQUENCE [LARGE SCALE GENOMIC DNA]</scope>
    <source>
        <strain evidence="2">T4</strain>
    </source>
</reference>
<sequence length="70" mass="7807">MVFMSLKRLSLSFPSSLPTKLWTETPLLSQGLAKECSCKKTDATALVGFIHRPSRRHLQLHVVLAAIMLT</sequence>
<protein>
    <submittedName>
        <fullName evidence="1">Uncharacterized protein</fullName>
    </submittedName>
</protein>
<dbReference type="AlphaFoldDB" id="G2XNT8"/>
<evidence type="ECO:0000313" key="1">
    <source>
        <dbReference type="EMBL" id="CCD42544.1"/>
    </source>
</evidence>
<dbReference type="EMBL" id="FQ790246">
    <property type="protein sequence ID" value="CCD42544.1"/>
    <property type="molecule type" value="Genomic_DNA"/>
</dbReference>
<name>G2XNT8_BOTF4</name>
<dbReference type="InParanoid" id="G2XNT8"/>
<accession>G2XNT8</accession>